<proteinExistence type="predicted"/>
<name>A0A858NMH7_9VIRU</name>
<feature type="region of interest" description="Disordered" evidence="1">
    <location>
        <begin position="1"/>
        <end position="45"/>
    </location>
</feature>
<organism evidence="2">
    <name type="scientific">Genomoviridae sp</name>
    <dbReference type="NCBI Taxonomy" id="2202565"/>
    <lineage>
        <taxon>Viruses</taxon>
        <taxon>Monodnaviria</taxon>
        <taxon>Shotokuvirae</taxon>
        <taxon>Cressdnaviricota</taxon>
        <taxon>Repensiviricetes</taxon>
        <taxon>Geplafuvirales</taxon>
        <taxon>Genomoviridae</taxon>
    </lineage>
</organism>
<accession>A0A858NMH7</accession>
<reference evidence="2" key="1">
    <citation type="submission" date="2020-04" db="EMBL/GenBank/DDBJ databases">
        <title>Genomes of microviruses in a sewage oxidation pond.</title>
        <authorList>
            <person name="Schreck J."/>
            <person name="Kraberger S."/>
            <person name="Scotch M."/>
            <person name="Halden R.U."/>
            <person name="Varsani A."/>
        </authorList>
    </citation>
    <scope>NUCLEOTIDE SEQUENCE</scope>
    <source>
        <strain evidence="2">6434_397</strain>
    </source>
</reference>
<protein>
    <submittedName>
        <fullName evidence="2">Capsid protein</fullName>
    </submittedName>
</protein>
<sequence length="304" mass="35374">MAYARSTKRYSSARRRRPTRRPNRRRSYGKKRSYRRPKRRAMTTRTLLNKTSTKKRDLMMSVSNLLAIPATTPIGSVPTRQAGPAVLLGNSDPYIMIWMPTARERSSLNLPAQRNSEICYMKGLREKIRIQTNSGLTWKWRRFCFTMKGAELWANRQPGDFWLNDWGGSPGYTVRPYNYWQQSEITAFERRVFRGQPQIDYRHSIEAELDSDLITVAYDKTFTIQSGNAQGVWRDYKMWHPMEKNLNYADDESGIGVVPQVYSNFGKPGMGDFYVVDIIQPSLLGTASDRLQIDSNSTLYWHER</sequence>
<feature type="compositionally biased region" description="Basic residues" evidence="1">
    <location>
        <begin position="1"/>
        <end position="42"/>
    </location>
</feature>
<evidence type="ECO:0000313" key="2">
    <source>
        <dbReference type="EMBL" id="QJB18637.1"/>
    </source>
</evidence>
<evidence type="ECO:0000256" key="1">
    <source>
        <dbReference type="SAM" id="MobiDB-lite"/>
    </source>
</evidence>
<dbReference type="EMBL" id="MT309861">
    <property type="protein sequence ID" value="QJB18637.1"/>
    <property type="molecule type" value="Genomic_DNA"/>
</dbReference>